<reference evidence="1" key="1">
    <citation type="submission" date="2020-10" db="EMBL/GenBank/DDBJ databases">
        <title>Phylogeny of dyella-like bacteria.</title>
        <authorList>
            <person name="Fu J."/>
        </authorList>
    </citation>
    <scope>NUCLEOTIDE SEQUENCE</scope>
    <source>
        <strain evidence="1">DHON07</strain>
    </source>
</reference>
<protein>
    <submittedName>
        <fullName evidence="1">Uncharacterized protein</fullName>
    </submittedName>
</protein>
<organism evidence="1 2">
    <name type="scientific">Dyella mobilis</name>
    <dbReference type="NCBI Taxonomy" id="1849582"/>
    <lineage>
        <taxon>Bacteria</taxon>
        <taxon>Pseudomonadati</taxon>
        <taxon>Pseudomonadota</taxon>
        <taxon>Gammaproteobacteria</taxon>
        <taxon>Lysobacterales</taxon>
        <taxon>Rhodanobacteraceae</taxon>
        <taxon>Dyella</taxon>
    </lineage>
</organism>
<keyword evidence="2" id="KW-1185">Reference proteome</keyword>
<sequence length="228" mass="25213">MRSWRDVGFSLIIFLVGLAFARTATSQDKWVDGTQQEWPLVSQIQRQSPQVPVLLEVSGRCSDTNPELIELPDLSLAVSGTSMDLPYALKKSLSKGVLSPEISVDRGLVVARWPGMPNGLLRTRIENIRLNYAENYDPVKTISAAMTSSEVLNYGKSVNARHVFQIGGLVEPPRDQGVHVPDVLGNVSVEDIFVTTLRTFGGVMTYSECRLPNAAIRYNVSYDYPIVD</sequence>
<accession>A0ABS2KC74</accession>
<comment type="caution">
    <text evidence="1">The sequence shown here is derived from an EMBL/GenBank/DDBJ whole genome shotgun (WGS) entry which is preliminary data.</text>
</comment>
<evidence type="ECO:0000313" key="1">
    <source>
        <dbReference type="EMBL" id="MBM7128782.1"/>
    </source>
</evidence>
<name>A0ABS2KC74_9GAMM</name>
<dbReference type="Proteomes" id="UP001430193">
    <property type="component" value="Unassembled WGS sequence"/>
</dbReference>
<dbReference type="EMBL" id="JADIKF010000035">
    <property type="protein sequence ID" value="MBM7128782.1"/>
    <property type="molecule type" value="Genomic_DNA"/>
</dbReference>
<evidence type="ECO:0000313" key="2">
    <source>
        <dbReference type="Proteomes" id="UP001430193"/>
    </source>
</evidence>
<dbReference type="RefSeq" id="WP_204630397.1">
    <property type="nucleotide sequence ID" value="NZ_BSOC01000006.1"/>
</dbReference>
<gene>
    <name evidence="1" type="ORF">ISS99_04535</name>
</gene>
<proteinExistence type="predicted"/>